<dbReference type="OrthoDB" id="7163171at2"/>
<sequence length="202" mass="22849">MKIQNAIFFLLMLQASCSPIYGIKKEYKGPENESGKACVVKCAYVRNDCYRQCQVDMTNCQLTEKMINAQERSQPLVSIINSNGNKQNNNLKNNNGHPCKSENIKCKESCSSDIMCKTQCDMYMDMCNAQQNFNGHDKYDNFVSSIDKKSANITVRKQNSISLCSSNKCDRLCTNNYDLCFSSCGGQIITYKQCVAFCDKNK</sequence>
<dbReference type="AlphaFoldDB" id="Q2GHB5"/>
<organism evidence="1 2">
    <name type="scientific">Ehrlichia chaffeensis (strain ATCC CRL-10679 / Arkansas)</name>
    <dbReference type="NCBI Taxonomy" id="205920"/>
    <lineage>
        <taxon>Bacteria</taxon>
        <taxon>Pseudomonadati</taxon>
        <taxon>Pseudomonadota</taxon>
        <taxon>Alphaproteobacteria</taxon>
        <taxon>Rickettsiales</taxon>
        <taxon>Anaplasmataceae</taxon>
        <taxon>Ehrlichia</taxon>
    </lineage>
</organism>
<dbReference type="RefSeq" id="WP_006009945.1">
    <property type="nucleotide sequence ID" value="NC_007799.1"/>
</dbReference>
<proteinExistence type="predicted"/>
<dbReference type="EMBL" id="CP000236">
    <property type="protein sequence ID" value="ABD45244.1"/>
    <property type="molecule type" value="Genomic_DNA"/>
</dbReference>
<dbReference type="Proteomes" id="UP000008320">
    <property type="component" value="Chromosome"/>
</dbReference>
<name>Q2GHB5_EHRCR</name>
<reference evidence="1 2" key="1">
    <citation type="journal article" date="2006" name="PLoS Genet.">
        <title>Comparative genomics of emerging human ehrlichiosis agents.</title>
        <authorList>
            <person name="Dunning Hotopp J.C."/>
            <person name="Lin M."/>
            <person name="Madupu R."/>
            <person name="Crabtree J."/>
            <person name="Angiuoli S.V."/>
            <person name="Eisen J.A."/>
            <person name="Seshadri R."/>
            <person name="Ren Q."/>
            <person name="Wu M."/>
            <person name="Utterback T.R."/>
            <person name="Smith S."/>
            <person name="Lewis M."/>
            <person name="Khouri H."/>
            <person name="Zhang C."/>
            <person name="Niu H."/>
            <person name="Lin Q."/>
            <person name="Ohashi N."/>
            <person name="Zhi N."/>
            <person name="Nelson W."/>
            <person name="Brinkac L.M."/>
            <person name="Dodson R.J."/>
            <person name="Rosovitz M.J."/>
            <person name="Sundaram J."/>
            <person name="Daugherty S.C."/>
            <person name="Davidsen T."/>
            <person name="Durkin A.S."/>
            <person name="Gwinn M."/>
            <person name="Haft D.H."/>
            <person name="Selengut J.D."/>
            <person name="Sullivan S.A."/>
            <person name="Zafar N."/>
            <person name="Zhou L."/>
            <person name="Benahmed F."/>
            <person name="Forberger H."/>
            <person name="Halpin R."/>
            <person name="Mulligan S."/>
            <person name="Robinson J."/>
            <person name="White O."/>
            <person name="Rikihisa Y."/>
            <person name="Tettelin H."/>
        </authorList>
    </citation>
    <scope>NUCLEOTIDE SEQUENCE [LARGE SCALE GENOMIC DNA]</scope>
    <source>
        <strain evidence="2">ATCC CRL-10679 / Arkansas</strain>
    </source>
</reference>
<protein>
    <submittedName>
        <fullName evidence="1">Uncharacterized protein</fullName>
    </submittedName>
</protein>
<evidence type="ECO:0000313" key="2">
    <source>
        <dbReference type="Proteomes" id="UP000008320"/>
    </source>
</evidence>
<keyword evidence="2" id="KW-1185">Reference proteome</keyword>
<evidence type="ECO:0000313" key="1">
    <source>
        <dbReference type="EMBL" id="ABD45244.1"/>
    </source>
</evidence>
<dbReference type="HOGENOM" id="CLU_1583156_0_0_5"/>
<dbReference type="KEGG" id="ech:ECH_0348"/>
<dbReference type="STRING" id="205920.ECH_0348"/>
<gene>
    <name evidence="1" type="ordered locus">ECH_0348</name>
</gene>
<accession>Q2GHB5</accession>